<dbReference type="InterPro" id="IPR027417">
    <property type="entry name" value="P-loop_NTPase"/>
</dbReference>
<name>A0AAV0ZJ23_VICFA</name>
<dbReference type="PROSITE" id="PS50104">
    <property type="entry name" value="TIR"/>
    <property type="match status" value="1"/>
</dbReference>
<sequence length="1196" mass="137032">MAMQQHIGSSSSSSSSSMVASLKKYDVFISFRGEDTRKTFTSHLYEALNKKVLTFIDIELEKGDEISSALHKAIEGSDASIVIFSKDYASSKWCLNELVKILECKRDRRQIVIPVFYDIEPSDVRNQTGSYQQAFEKHERDLRHNKDKLQKWKDALTEAANLSGWNSQDYGMEPIFIKDIVEDVLKKLNRRHPFEVNKELVGIEKKYEKMESLLEIGSNDVRILVLWGMGGIGKTTLAKHLYGRLCSQFERTCFIEDIREESTKHGLKFVRNKLFSTLLELPLNAPYVETPISMNKLAHERSLIVLDDVATIEQAENVNIVINCLGEGSRVIITTRDMQICSQFDRCEIYEFEEMNVDESFQLFCWNAFREKCPKDGFYNLSKEAILYCRGNPLALKVLGANFRTKKSKEAWKSELEKLKKIPNRRIHDVLKLSFDDLDPTQQNIFLDIACISTALPQSYHSIKAKYYRIAVWNACDFFADSGFEVLLHKALIYFDDFDVDKNEIKMHGLLVEMGKEIVKKESSQEPGRRSRLWDQKEIYDVLKYNKGTEVVEAIEFRAYDIGDLYLRSYSFKNMSNLRHLHITIDLDTEVHLFQGLEWLSDKLRHLYWDFFPLESFPSTFCGEWLVQLTMKSSNLKKLWEGIQRLDSLMILDLDKSKHLVEIPDLSRAPNLQVVSLRYCESLCQLHPSIFSAPKLRELYLSGCTKIESLKNDIYTESLQILDLSESSSLAEFLVTSDEMMELSLWGAEYLVTAEEMLELSLGGTVVHGFSSLTKLHLTGCSQINTSSLWLILDGTPSLRRLNLRKCHNLETLPGNIHNNSMLETLDLVGCRKLKYLPKLPVSLQCLLAINCFHLDTISTQRSILENMLHKLHSPDENMLHNMPQRKVALFSFPGDRVPSEFYFHTTKDSIVIPPIPKYGLCGFVICIIFSGGMNVDLGEVICTIYQHTGEIGEYTPLYWLDALHSDHVSLGCIGCYDSNWVKAESESGGDHYNLSFQFSCCQYFGMKSNRIIGCGVIPVYNLNYSGVEIFEIQSNSQLSDESDDNELQFLAKDVDCHQHSKFDINESQHQEIGAENEDDQQQLIIPQTKNMEELNDTSSCSCSIGSFEIQSTAQPSDDSDDIEGFDDCHRHSIVHINESQHQEIGAENEEYQQQLIIPQTENMEELNDTSSCSCSIGLLLKHILEESKRVFLKQR</sequence>
<dbReference type="GO" id="GO:0006952">
    <property type="term" value="P:defense response"/>
    <property type="evidence" value="ECO:0007669"/>
    <property type="project" value="InterPro"/>
</dbReference>
<dbReference type="Pfam" id="PF01582">
    <property type="entry name" value="TIR"/>
    <property type="match status" value="1"/>
</dbReference>
<organism evidence="5 6">
    <name type="scientific">Vicia faba</name>
    <name type="common">Broad bean</name>
    <name type="synonym">Faba vulgaris</name>
    <dbReference type="NCBI Taxonomy" id="3906"/>
    <lineage>
        <taxon>Eukaryota</taxon>
        <taxon>Viridiplantae</taxon>
        <taxon>Streptophyta</taxon>
        <taxon>Embryophyta</taxon>
        <taxon>Tracheophyta</taxon>
        <taxon>Spermatophyta</taxon>
        <taxon>Magnoliopsida</taxon>
        <taxon>eudicotyledons</taxon>
        <taxon>Gunneridae</taxon>
        <taxon>Pentapetalae</taxon>
        <taxon>rosids</taxon>
        <taxon>fabids</taxon>
        <taxon>Fabales</taxon>
        <taxon>Fabaceae</taxon>
        <taxon>Papilionoideae</taxon>
        <taxon>50 kb inversion clade</taxon>
        <taxon>NPAAA clade</taxon>
        <taxon>Hologalegina</taxon>
        <taxon>IRL clade</taxon>
        <taxon>Fabeae</taxon>
        <taxon>Vicia</taxon>
    </lineage>
</organism>
<evidence type="ECO:0000256" key="2">
    <source>
        <dbReference type="ARBA" id="ARBA00022737"/>
    </source>
</evidence>
<keyword evidence="2" id="KW-0677">Repeat</keyword>
<dbReference type="Proteomes" id="UP001157006">
    <property type="component" value="Chromosome 2"/>
</dbReference>
<dbReference type="InterPro" id="IPR011713">
    <property type="entry name" value="Leu-rich_rpt_3"/>
</dbReference>
<accession>A0AAV0ZJ23</accession>
<keyword evidence="1" id="KW-0433">Leucine-rich repeat</keyword>
<evidence type="ECO:0000256" key="1">
    <source>
        <dbReference type="ARBA" id="ARBA00022614"/>
    </source>
</evidence>
<protein>
    <recommendedName>
        <fullName evidence="4">TIR domain-containing protein</fullName>
    </recommendedName>
</protein>
<dbReference type="SMART" id="SM00255">
    <property type="entry name" value="TIR"/>
    <property type="match status" value="1"/>
</dbReference>
<dbReference type="FunFam" id="3.40.50.10140:FF:000007">
    <property type="entry name" value="Disease resistance protein (TIR-NBS-LRR class)"/>
    <property type="match status" value="1"/>
</dbReference>
<dbReference type="Gene3D" id="1.10.8.430">
    <property type="entry name" value="Helical domain of apoptotic protease-activating factors"/>
    <property type="match status" value="1"/>
</dbReference>
<dbReference type="InterPro" id="IPR042197">
    <property type="entry name" value="Apaf_helical"/>
</dbReference>
<dbReference type="SUPFAM" id="SSF52058">
    <property type="entry name" value="L domain-like"/>
    <property type="match status" value="1"/>
</dbReference>
<dbReference type="InterPro" id="IPR032675">
    <property type="entry name" value="LRR_dom_sf"/>
</dbReference>
<dbReference type="Pfam" id="PF07725">
    <property type="entry name" value="LRR_3"/>
    <property type="match status" value="1"/>
</dbReference>
<dbReference type="Pfam" id="PF23282">
    <property type="entry name" value="WHD_ROQ1"/>
    <property type="match status" value="1"/>
</dbReference>
<dbReference type="AlphaFoldDB" id="A0AAV0ZJ23"/>
<keyword evidence="3" id="KW-0520">NAD</keyword>
<dbReference type="Gene3D" id="3.40.50.300">
    <property type="entry name" value="P-loop containing nucleotide triphosphate hydrolases"/>
    <property type="match status" value="1"/>
</dbReference>
<dbReference type="Gene3D" id="3.80.10.10">
    <property type="entry name" value="Ribonuclease Inhibitor"/>
    <property type="match status" value="2"/>
</dbReference>
<dbReference type="InterPro" id="IPR035897">
    <property type="entry name" value="Toll_tir_struct_dom_sf"/>
</dbReference>
<gene>
    <name evidence="5" type="ORF">VFH_II096720</name>
</gene>
<dbReference type="Gene3D" id="3.40.50.10140">
    <property type="entry name" value="Toll/interleukin-1 receptor homology (TIR) domain"/>
    <property type="match status" value="1"/>
</dbReference>
<dbReference type="PANTHER" id="PTHR11017">
    <property type="entry name" value="LEUCINE-RICH REPEAT-CONTAINING PROTEIN"/>
    <property type="match status" value="1"/>
</dbReference>
<evidence type="ECO:0000313" key="5">
    <source>
        <dbReference type="EMBL" id="CAI8597769.1"/>
    </source>
</evidence>
<dbReference type="InterPro" id="IPR000157">
    <property type="entry name" value="TIR_dom"/>
</dbReference>
<feature type="domain" description="TIR" evidence="4">
    <location>
        <begin position="23"/>
        <end position="188"/>
    </location>
</feature>
<dbReference type="PANTHER" id="PTHR11017:SF243">
    <property type="entry name" value="ADP-RIBOSYL CYCLASE_CYCLIC ADP-RIBOSE HYDROLASE"/>
    <property type="match status" value="1"/>
</dbReference>
<dbReference type="InterPro" id="IPR002182">
    <property type="entry name" value="NB-ARC"/>
</dbReference>
<dbReference type="InterPro" id="IPR044974">
    <property type="entry name" value="Disease_R_plants"/>
</dbReference>
<keyword evidence="6" id="KW-1185">Reference proteome</keyword>
<dbReference type="PRINTS" id="PR00364">
    <property type="entry name" value="DISEASERSIST"/>
</dbReference>
<proteinExistence type="predicted"/>
<evidence type="ECO:0000256" key="3">
    <source>
        <dbReference type="ARBA" id="ARBA00023027"/>
    </source>
</evidence>
<evidence type="ECO:0000313" key="6">
    <source>
        <dbReference type="Proteomes" id="UP001157006"/>
    </source>
</evidence>
<dbReference type="GO" id="GO:0043531">
    <property type="term" value="F:ADP binding"/>
    <property type="evidence" value="ECO:0007669"/>
    <property type="project" value="InterPro"/>
</dbReference>
<reference evidence="5 6" key="1">
    <citation type="submission" date="2023-01" db="EMBL/GenBank/DDBJ databases">
        <authorList>
            <person name="Kreplak J."/>
        </authorList>
    </citation>
    <scope>NUCLEOTIDE SEQUENCE [LARGE SCALE GENOMIC DNA]</scope>
</reference>
<dbReference type="SUPFAM" id="SSF52540">
    <property type="entry name" value="P-loop containing nucleoside triphosphate hydrolases"/>
    <property type="match status" value="1"/>
</dbReference>
<evidence type="ECO:0000259" key="4">
    <source>
        <dbReference type="PROSITE" id="PS50104"/>
    </source>
</evidence>
<dbReference type="GO" id="GO:0007165">
    <property type="term" value="P:signal transduction"/>
    <property type="evidence" value="ECO:0007669"/>
    <property type="project" value="InterPro"/>
</dbReference>
<dbReference type="SUPFAM" id="SSF52200">
    <property type="entry name" value="Toll/Interleukin receptor TIR domain"/>
    <property type="match status" value="1"/>
</dbReference>
<dbReference type="InterPro" id="IPR058192">
    <property type="entry name" value="WHD_ROQ1-like"/>
</dbReference>
<dbReference type="EMBL" id="OX451737">
    <property type="protein sequence ID" value="CAI8597769.1"/>
    <property type="molecule type" value="Genomic_DNA"/>
</dbReference>
<dbReference type="Pfam" id="PF00931">
    <property type="entry name" value="NB-ARC"/>
    <property type="match status" value="1"/>
</dbReference>